<protein>
    <submittedName>
        <fullName evidence="1">Uncharacterized protein</fullName>
    </submittedName>
</protein>
<dbReference type="RefSeq" id="WP_209466072.1">
    <property type="nucleotide sequence ID" value="NZ_JAGGLG010000008.1"/>
</dbReference>
<proteinExistence type="predicted"/>
<organism evidence="1 2">
    <name type="scientific">Symbiobacterium terraclitae</name>
    <dbReference type="NCBI Taxonomy" id="557451"/>
    <lineage>
        <taxon>Bacteria</taxon>
        <taxon>Bacillati</taxon>
        <taxon>Bacillota</taxon>
        <taxon>Clostridia</taxon>
        <taxon>Eubacteriales</taxon>
        <taxon>Symbiobacteriaceae</taxon>
        <taxon>Symbiobacterium</taxon>
    </lineage>
</organism>
<evidence type="ECO:0000313" key="1">
    <source>
        <dbReference type="EMBL" id="MBP2017932.1"/>
    </source>
</evidence>
<sequence>MEILAAVAPLVLTIESYRLTTGEEDPEELALMQLEDRERARAIDEALNLLYFLETHLAEPRTEEGPSAVVGTMDDLEALRALAAAQHGHSVADYQEGRVKAGLQFNHLINHAGDSGLYVPYDFPQSFVLGDLSLGSAVALLAELTALEPVLAERFPAAMARARALPEDDEEIAALGGPVGVWYALTRLCRSAIALDLPIQLG</sequence>
<gene>
    <name evidence="1" type="ORF">J2Z79_001318</name>
</gene>
<dbReference type="EMBL" id="JAGGLG010000008">
    <property type="protein sequence ID" value="MBP2017932.1"/>
    <property type="molecule type" value="Genomic_DNA"/>
</dbReference>
<evidence type="ECO:0000313" key="2">
    <source>
        <dbReference type="Proteomes" id="UP001519289"/>
    </source>
</evidence>
<accession>A0ABS4JQX5</accession>
<comment type="caution">
    <text evidence="1">The sequence shown here is derived from an EMBL/GenBank/DDBJ whole genome shotgun (WGS) entry which is preliminary data.</text>
</comment>
<reference evidence="1 2" key="1">
    <citation type="submission" date="2021-03" db="EMBL/GenBank/DDBJ databases">
        <title>Genomic Encyclopedia of Type Strains, Phase IV (KMG-IV): sequencing the most valuable type-strain genomes for metagenomic binning, comparative biology and taxonomic classification.</title>
        <authorList>
            <person name="Goeker M."/>
        </authorList>
    </citation>
    <scope>NUCLEOTIDE SEQUENCE [LARGE SCALE GENOMIC DNA]</scope>
    <source>
        <strain evidence="1 2">DSM 27138</strain>
    </source>
</reference>
<name>A0ABS4JQX5_9FIRM</name>
<dbReference type="Proteomes" id="UP001519289">
    <property type="component" value="Unassembled WGS sequence"/>
</dbReference>
<keyword evidence="2" id="KW-1185">Reference proteome</keyword>